<dbReference type="Pfam" id="PF00535">
    <property type="entry name" value="Glycos_transf_2"/>
    <property type="match status" value="1"/>
</dbReference>
<evidence type="ECO:0000259" key="6">
    <source>
        <dbReference type="Pfam" id="PF00535"/>
    </source>
</evidence>
<gene>
    <name evidence="7" type="primary">epsH_2</name>
    <name evidence="7" type="ORF">CLVI_13090</name>
</gene>
<name>A0A2T0BGM8_9CLOT</name>
<keyword evidence="4 7" id="KW-0808">Transferase</keyword>
<dbReference type="InterPro" id="IPR001173">
    <property type="entry name" value="Glyco_trans_2-like"/>
</dbReference>
<dbReference type="InterPro" id="IPR029044">
    <property type="entry name" value="Nucleotide-diphossugar_trans"/>
</dbReference>
<dbReference type="Proteomes" id="UP000239471">
    <property type="component" value="Unassembled WGS sequence"/>
</dbReference>
<dbReference type="CDD" id="cd04186">
    <property type="entry name" value="GT_2_like_c"/>
    <property type="match status" value="1"/>
</dbReference>
<dbReference type="EMBL" id="PVXQ01000010">
    <property type="protein sequence ID" value="PRR83060.1"/>
    <property type="molecule type" value="Genomic_DNA"/>
</dbReference>
<sequence length="318" mass="36599">MGVSVVIPNYNGEKYLKACLDSLMEQSLKAEEIIIIDNDSKDSSIQYIRANYKDKVTLVVMDKNYGFSRAVNEGIKRSKSEFVALLNNDTELHKDWLKELYNCIKEDDKIFSASSKMLRFIERDIIDDAGDEYTLFGWSSKNGDGKPSSKQDISREVFSACAGAAIYRSSILEEIGLFDEDFFAYLEDMDISYRARIYGYKNYYASKSKVYHIGSATSGSRHNSFKVKLAARNNIYLIHKNMPNLQIALNSIFIFIGIMIKWIYFALKGLGRDYICGVFEGLKTKKKINRVKIKNNLYNYRKIEKMLFINTINLLKRG</sequence>
<dbReference type="GO" id="GO:0016757">
    <property type="term" value="F:glycosyltransferase activity"/>
    <property type="evidence" value="ECO:0007669"/>
    <property type="project" value="UniProtKB-KW"/>
</dbReference>
<evidence type="ECO:0000256" key="4">
    <source>
        <dbReference type="ARBA" id="ARBA00022679"/>
    </source>
</evidence>
<keyword evidence="3 7" id="KW-0328">Glycosyltransferase</keyword>
<feature type="transmembrane region" description="Helical" evidence="5">
    <location>
        <begin position="247"/>
        <end position="267"/>
    </location>
</feature>
<keyword evidence="5" id="KW-0812">Transmembrane</keyword>
<dbReference type="Gene3D" id="3.90.550.10">
    <property type="entry name" value="Spore Coat Polysaccharide Biosynthesis Protein SpsA, Chain A"/>
    <property type="match status" value="1"/>
</dbReference>
<protein>
    <submittedName>
        <fullName evidence="7">Putative glycosyltransferase EpsH</fullName>
        <ecNumber evidence="7">2.4.-.-</ecNumber>
    </submittedName>
</protein>
<keyword evidence="8" id="KW-1185">Reference proteome</keyword>
<dbReference type="RefSeq" id="WP_106059302.1">
    <property type="nucleotide sequence ID" value="NZ_PVXQ01000010.1"/>
</dbReference>
<accession>A0A2T0BGM8</accession>
<dbReference type="AlphaFoldDB" id="A0A2T0BGM8"/>
<evidence type="ECO:0000256" key="5">
    <source>
        <dbReference type="SAM" id="Phobius"/>
    </source>
</evidence>
<organism evidence="7 8">
    <name type="scientific">Clostridium vincentii</name>
    <dbReference type="NCBI Taxonomy" id="52704"/>
    <lineage>
        <taxon>Bacteria</taxon>
        <taxon>Bacillati</taxon>
        <taxon>Bacillota</taxon>
        <taxon>Clostridia</taxon>
        <taxon>Eubacteriales</taxon>
        <taxon>Clostridiaceae</taxon>
        <taxon>Clostridium</taxon>
    </lineage>
</organism>
<dbReference type="EC" id="2.4.-.-" evidence="7"/>
<comment type="similarity">
    <text evidence="2">Belongs to the glycosyltransferase 2 family.</text>
</comment>
<evidence type="ECO:0000256" key="1">
    <source>
        <dbReference type="ARBA" id="ARBA00004776"/>
    </source>
</evidence>
<reference evidence="7 8" key="1">
    <citation type="submission" date="2018-03" db="EMBL/GenBank/DDBJ databases">
        <title>Genome sequence of Clostridium vincentii DSM 10228.</title>
        <authorList>
            <person name="Poehlein A."/>
            <person name="Daniel R."/>
        </authorList>
    </citation>
    <scope>NUCLEOTIDE SEQUENCE [LARGE SCALE GENOMIC DNA]</scope>
    <source>
        <strain evidence="7 8">DSM 10228</strain>
    </source>
</reference>
<dbReference type="PANTHER" id="PTHR43179">
    <property type="entry name" value="RHAMNOSYLTRANSFERASE WBBL"/>
    <property type="match status" value="1"/>
</dbReference>
<evidence type="ECO:0000313" key="7">
    <source>
        <dbReference type="EMBL" id="PRR83060.1"/>
    </source>
</evidence>
<dbReference type="PANTHER" id="PTHR43179:SF12">
    <property type="entry name" value="GALACTOFURANOSYLTRANSFERASE GLFT2"/>
    <property type="match status" value="1"/>
</dbReference>
<keyword evidence="5" id="KW-0472">Membrane</keyword>
<feature type="domain" description="Glycosyltransferase 2-like" evidence="6">
    <location>
        <begin position="4"/>
        <end position="176"/>
    </location>
</feature>
<evidence type="ECO:0000256" key="2">
    <source>
        <dbReference type="ARBA" id="ARBA00006739"/>
    </source>
</evidence>
<comment type="caution">
    <text evidence="7">The sequence shown here is derived from an EMBL/GenBank/DDBJ whole genome shotgun (WGS) entry which is preliminary data.</text>
</comment>
<evidence type="ECO:0000256" key="3">
    <source>
        <dbReference type="ARBA" id="ARBA00022676"/>
    </source>
</evidence>
<dbReference type="SUPFAM" id="SSF53448">
    <property type="entry name" value="Nucleotide-diphospho-sugar transferases"/>
    <property type="match status" value="1"/>
</dbReference>
<comment type="pathway">
    <text evidence="1">Cell wall biogenesis; cell wall polysaccharide biosynthesis.</text>
</comment>
<keyword evidence="5" id="KW-1133">Transmembrane helix</keyword>
<proteinExistence type="inferred from homology"/>
<dbReference type="OrthoDB" id="9771846at2"/>
<evidence type="ECO:0000313" key="8">
    <source>
        <dbReference type="Proteomes" id="UP000239471"/>
    </source>
</evidence>